<keyword evidence="3" id="KW-1185">Reference proteome</keyword>
<feature type="non-terminal residue" evidence="2">
    <location>
        <position position="189"/>
    </location>
</feature>
<evidence type="ECO:0000313" key="2">
    <source>
        <dbReference type="EMBL" id="KAF9535287.1"/>
    </source>
</evidence>
<evidence type="ECO:0000313" key="3">
    <source>
        <dbReference type="Proteomes" id="UP000807306"/>
    </source>
</evidence>
<feature type="region of interest" description="Disordered" evidence="1">
    <location>
        <begin position="72"/>
        <end position="100"/>
    </location>
</feature>
<reference evidence="2" key="1">
    <citation type="submission" date="2020-11" db="EMBL/GenBank/DDBJ databases">
        <authorList>
            <consortium name="DOE Joint Genome Institute"/>
            <person name="Ahrendt S."/>
            <person name="Riley R."/>
            <person name="Andreopoulos W."/>
            <person name="Labutti K."/>
            <person name="Pangilinan J."/>
            <person name="Ruiz-Duenas F.J."/>
            <person name="Barrasa J.M."/>
            <person name="Sanchez-Garcia M."/>
            <person name="Camarero S."/>
            <person name="Miyauchi S."/>
            <person name="Serrano A."/>
            <person name="Linde D."/>
            <person name="Babiker R."/>
            <person name="Drula E."/>
            <person name="Ayuso-Fernandez I."/>
            <person name="Pacheco R."/>
            <person name="Padilla G."/>
            <person name="Ferreira P."/>
            <person name="Barriuso J."/>
            <person name="Kellner H."/>
            <person name="Castanera R."/>
            <person name="Alfaro M."/>
            <person name="Ramirez L."/>
            <person name="Pisabarro A.G."/>
            <person name="Kuo A."/>
            <person name="Tritt A."/>
            <person name="Lipzen A."/>
            <person name="He G."/>
            <person name="Yan M."/>
            <person name="Ng V."/>
            <person name="Cullen D."/>
            <person name="Martin F."/>
            <person name="Rosso M.-N."/>
            <person name="Henrissat B."/>
            <person name="Hibbett D."/>
            <person name="Martinez A.T."/>
            <person name="Grigoriev I.V."/>
        </authorList>
    </citation>
    <scope>NUCLEOTIDE SEQUENCE</scope>
    <source>
        <strain evidence="2">CBS 506.95</strain>
    </source>
</reference>
<feature type="non-terminal residue" evidence="2">
    <location>
        <position position="1"/>
    </location>
</feature>
<evidence type="ECO:0000256" key="1">
    <source>
        <dbReference type="SAM" id="MobiDB-lite"/>
    </source>
</evidence>
<comment type="caution">
    <text evidence="2">The sequence shown here is derived from an EMBL/GenBank/DDBJ whole genome shotgun (WGS) entry which is preliminary data.</text>
</comment>
<accession>A0A9P6EUT6</accession>
<gene>
    <name evidence="2" type="ORF">CPB83DRAFT_745085</name>
</gene>
<dbReference type="EMBL" id="MU157824">
    <property type="protein sequence ID" value="KAF9535287.1"/>
    <property type="molecule type" value="Genomic_DNA"/>
</dbReference>
<organism evidence="2 3">
    <name type="scientific">Crepidotus variabilis</name>
    <dbReference type="NCBI Taxonomy" id="179855"/>
    <lineage>
        <taxon>Eukaryota</taxon>
        <taxon>Fungi</taxon>
        <taxon>Dikarya</taxon>
        <taxon>Basidiomycota</taxon>
        <taxon>Agaricomycotina</taxon>
        <taxon>Agaricomycetes</taxon>
        <taxon>Agaricomycetidae</taxon>
        <taxon>Agaricales</taxon>
        <taxon>Agaricineae</taxon>
        <taxon>Crepidotaceae</taxon>
        <taxon>Crepidotus</taxon>
    </lineage>
</organism>
<dbReference type="OrthoDB" id="2585251at2759"/>
<name>A0A9P6EUT6_9AGAR</name>
<sequence>LPRAPTPAPPRFGGVAQVGLGAARNFSTGRPIFQQLAENVPIAGRALYQVDWDLETQKEQVKMRAIIRSRSKGVPKSKEMLKPSSPEVIESSKPQSTTKETTQVVEQTTVEQEFDHYFSQDQRALVTTYLLVPLAPTPSARMPLQLDPDVSTRDPSLLPPLSYLGAMHADHSTHALRVSTLFTRLDQAN</sequence>
<protein>
    <submittedName>
        <fullName evidence="2">Uncharacterized protein</fullName>
    </submittedName>
</protein>
<dbReference type="Proteomes" id="UP000807306">
    <property type="component" value="Unassembled WGS sequence"/>
</dbReference>
<proteinExistence type="predicted"/>
<dbReference type="AlphaFoldDB" id="A0A9P6EUT6"/>